<dbReference type="EMBL" id="AXCM01000009">
    <property type="status" value="NOT_ANNOTATED_CDS"/>
    <property type="molecule type" value="Genomic_DNA"/>
</dbReference>
<dbReference type="Proteomes" id="UP000075883">
    <property type="component" value="Unassembled WGS sequence"/>
</dbReference>
<keyword evidence="2" id="KW-1185">Reference proteome</keyword>
<organism evidence="1 2">
    <name type="scientific">Anopheles culicifacies</name>
    <dbReference type="NCBI Taxonomy" id="139723"/>
    <lineage>
        <taxon>Eukaryota</taxon>
        <taxon>Metazoa</taxon>
        <taxon>Ecdysozoa</taxon>
        <taxon>Arthropoda</taxon>
        <taxon>Hexapoda</taxon>
        <taxon>Insecta</taxon>
        <taxon>Pterygota</taxon>
        <taxon>Neoptera</taxon>
        <taxon>Endopterygota</taxon>
        <taxon>Diptera</taxon>
        <taxon>Nematocera</taxon>
        <taxon>Culicoidea</taxon>
        <taxon>Culicidae</taxon>
        <taxon>Anophelinae</taxon>
        <taxon>Anopheles</taxon>
        <taxon>culicifacies species complex</taxon>
    </lineage>
</organism>
<dbReference type="EnsemblMetazoa" id="ACUA023357-RA">
    <property type="protein sequence ID" value="ACUA023357-PA"/>
    <property type="gene ID" value="ACUA023357"/>
</dbReference>
<evidence type="ECO:0000313" key="1">
    <source>
        <dbReference type="EnsemblMetazoa" id="ACUA023357-PA"/>
    </source>
</evidence>
<dbReference type="VEuPathDB" id="VectorBase:ACUA023357"/>
<protein>
    <submittedName>
        <fullName evidence="1">Uncharacterized protein</fullName>
    </submittedName>
</protein>
<name>A0A182MPS0_9DIPT</name>
<reference evidence="1" key="2">
    <citation type="submission" date="2020-05" db="UniProtKB">
        <authorList>
            <consortium name="EnsemblMetazoa"/>
        </authorList>
    </citation>
    <scope>IDENTIFICATION</scope>
    <source>
        <strain evidence="1">A-37</strain>
    </source>
</reference>
<accession>A0A182MPS0</accession>
<dbReference type="AlphaFoldDB" id="A0A182MPS0"/>
<proteinExistence type="predicted"/>
<evidence type="ECO:0000313" key="2">
    <source>
        <dbReference type="Proteomes" id="UP000075883"/>
    </source>
</evidence>
<reference evidence="2" key="1">
    <citation type="submission" date="2013-09" db="EMBL/GenBank/DDBJ databases">
        <title>The Genome Sequence of Anopheles culicifacies species A.</title>
        <authorList>
            <consortium name="The Broad Institute Genomics Platform"/>
            <person name="Neafsey D.E."/>
            <person name="Besansky N."/>
            <person name="Howell P."/>
            <person name="Walton C."/>
            <person name="Young S.K."/>
            <person name="Zeng Q."/>
            <person name="Gargeya S."/>
            <person name="Fitzgerald M."/>
            <person name="Haas B."/>
            <person name="Abouelleil A."/>
            <person name="Allen A.W."/>
            <person name="Alvarado L."/>
            <person name="Arachchi H.M."/>
            <person name="Berlin A.M."/>
            <person name="Chapman S.B."/>
            <person name="Gainer-Dewar J."/>
            <person name="Goldberg J."/>
            <person name="Griggs A."/>
            <person name="Gujja S."/>
            <person name="Hansen M."/>
            <person name="Howarth C."/>
            <person name="Imamovic A."/>
            <person name="Ireland A."/>
            <person name="Larimer J."/>
            <person name="McCowan C."/>
            <person name="Murphy C."/>
            <person name="Pearson M."/>
            <person name="Poon T.W."/>
            <person name="Priest M."/>
            <person name="Roberts A."/>
            <person name="Saif S."/>
            <person name="Shea T."/>
            <person name="Sisk P."/>
            <person name="Sykes S."/>
            <person name="Wortman J."/>
            <person name="Nusbaum C."/>
            <person name="Birren B."/>
        </authorList>
    </citation>
    <scope>NUCLEOTIDE SEQUENCE [LARGE SCALE GENOMIC DNA]</scope>
    <source>
        <strain evidence="2">A-37</strain>
    </source>
</reference>
<sequence length="160" mass="18770">MKELKAKMNTFYNEQCDEEQQQQTPSQWEAIYCSIHSVMEQLKIHNLKAQQLQQTEPWSEKDMVNLMRILELAYSCLKDCGYIKLHENFDDMKKGSNPTTQQPVFGEQMAKLKQQIDLVSFEITKLRTVKEALDNIYSNYNMELAVSSSDQENEEDDVFI</sequence>